<name>A0A9P6GUF4_9PLEO</name>
<dbReference type="Proteomes" id="UP000756921">
    <property type="component" value="Unassembled WGS sequence"/>
</dbReference>
<dbReference type="AlphaFoldDB" id="A0A9P6GUF4"/>
<evidence type="ECO:0000313" key="2">
    <source>
        <dbReference type="EMBL" id="KAF9741616.1"/>
    </source>
</evidence>
<protein>
    <submittedName>
        <fullName evidence="2">Uncharacterized protein</fullName>
    </submittedName>
</protein>
<accession>A0A9P6GUF4</accession>
<feature type="compositionally biased region" description="Polar residues" evidence="1">
    <location>
        <begin position="71"/>
        <end position="80"/>
    </location>
</feature>
<feature type="compositionally biased region" description="Basic and acidic residues" evidence="1">
    <location>
        <begin position="166"/>
        <end position="177"/>
    </location>
</feature>
<gene>
    <name evidence="2" type="ORF">PMIN01_01155</name>
</gene>
<feature type="compositionally biased region" description="Basic residues" evidence="1">
    <location>
        <begin position="122"/>
        <end position="132"/>
    </location>
</feature>
<feature type="region of interest" description="Disordered" evidence="1">
    <location>
        <begin position="1"/>
        <end position="42"/>
    </location>
</feature>
<comment type="caution">
    <text evidence="2">The sequence shown here is derived from an EMBL/GenBank/DDBJ whole genome shotgun (WGS) entry which is preliminary data.</text>
</comment>
<feature type="compositionally biased region" description="Polar residues" evidence="1">
    <location>
        <begin position="133"/>
        <end position="147"/>
    </location>
</feature>
<feature type="region of interest" description="Disordered" evidence="1">
    <location>
        <begin position="61"/>
        <end position="188"/>
    </location>
</feature>
<keyword evidence="3" id="KW-1185">Reference proteome</keyword>
<dbReference type="EMBL" id="WJXW01000001">
    <property type="protein sequence ID" value="KAF9741616.1"/>
    <property type="molecule type" value="Genomic_DNA"/>
</dbReference>
<dbReference type="OrthoDB" id="3799541at2759"/>
<evidence type="ECO:0000313" key="3">
    <source>
        <dbReference type="Proteomes" id="UP000756921"/>
    </source>
</evidence>
<proteinExistence type="predicted"/>
<evidence type="ECO:0000256" key="1">
    <source>
        <dbReference type="SAM" id="MobiDB-lite"/>
    </source>
</evidence>
<sequence>MQNQKAVWVEGPGRERNAAVSHTRPHTSLHVEAEYFTPPQKQDSVYVAHWERPARRRHEEVLEISKEETVEQPQSHFSNDSTKEDDRKPSKSCCFMSVRAPRNFSRPQRAPRNFSHSQRVQQHPRKPSRTHLRAQTQHEAPPQQDNGSRVLGVIAYGPHQTVKLPDPSHLRRAEPGKRRGPPLAPRPRAQEMYSLFPQERVSKRDGQFRADMMALRAKQTVNLRAKLPQPPPVEPKYLDSKKLQKSMAEKEVAGCCIVM</sequence>
<reference evidence="2" key="1">
    <citation type="journal article" date="2020" name="Mol. Plant Microbe Interact.">
        <title>Genome Sequence of the Biocontrol Agent Coniothyrium minitans strain Conio (IMI 134523).</title>
        <authorList>
            <person name="Patel D."/>
            <person name="Shittu T.A."/>
            <person name="Baroncelli R."/>
            <person name="Muthumeenakshi S."/>
            <person name="Osborne T.H."/>
            <person name="Janganan T.K."/>
            <person name="Sreenivasaprasad S."/>
        </authorList>
    </citation>
    <scope>NUCLEOTIDE SEQUENCE</scope>
    <source>
        <strain evidence="2">Conio</strain>
    </source>
</reference>
<organism evidence="2 3">
    <name type="scientific">Paraphaeosphaeria minitans</name>
    <dbReference type="NCBI Taxonomy" id="565426"/>
    <lineage>
        <taxon>Eukaryota</taxon>
        <taxon>Fungi</taxon>
        <taxon>Dikarya</taxon>
        <taxon>Ascomycota</taxon>
        <taxon>Pezizomycotina</taxon>
        <taxon>Dothideomycetes</taxon>
        <taxon>Pleosporomycetidae</taxon>
        <taxon>Pleosporales</taxon>
        <taxon>Massarineae</taxon>
        <taxon>Didymosphaeriaceae</taxon>
        <taxon>Paraphaeosphaeria</taxon>
    </lineage>
</organism>